<dbReference type="PANTHER" id="PTHR30069:SF29">
    <property type="entry name" value="HEMOGLOBIN AND HEMOGLOBIN-HAPTOGLOBIN-BINDING PROTEIN 1-RELATED"/>
    <property type="match status" value="1"/>
</dbReference>
<organism evidence="15 16">
    <name type="scientific">Parasutterella excrementihominis</name>
    <dbReference type="NCBI Taxonomy" id="487175"/>
    <lineage>
        <taxon>Bacteria</taxon>
        <taxon>Pseudomonadati</taxon>
        <taxon>Pseudomonadota</taxon>
        <taxon>Betaproteobacteria</taxon>
        <taxon>Burkholderiales</taxon>
        <taxon>Sutterellaceae</taxon>
        <taxon>Parasutterella</taxon>
    </lineage>
</organism>
<evidence type="ECO:0000256" key="7">
    <source>
        <dbReference type="ARBA" id="ARBA00023077"/>
    </source>
</evidence>
<keyword evidence="9 15" id="KW-0675">Receptor</keyword>
<keyword evidence="7 12" id="KW-0798">TonB box</keyword>
<gene>
    <name evidence="15" type="ORF">GMD42_05060</name>
</gene>
<protein>
    <submittedName>
        <fullName evidence="15">TonB-dependent receptor</fullName>
    </submittedName>
</protein>
<dbReference type="InterPro" id="IPR036942">
    <property type="entry name" value="Beta-barrel_TonB_sf"/>
</dbReference>
<accession>A0A6L6N7H7</accession>
<keyword evidence="4 11" id="KW-1134">Transmembrane beta strand</keyword>
<comment type="caution">
    <text evidence="15">The sequence shown here is derived from an EMBL/GenBank/DDBJ whole genome shotgun (WGS) entry which is preliminary data.</text>
</comment>
<comment type="subcellular location">
    <subcellularLocation>
        <location evidence="1 11">Cell outer membrane</location>
        <topology evidence="1 11">Multi-pass membrane protein</topology>
    </subcellularLocation>
</comment>
<dbReference type="InterPro" id="IPR000531">
    <property type="entry name" value="Beta-barrel_TonB"/>
</dbReference>
<evidence type="ECO:0000256" key="4">
    <source>
        <dbReference type="ARBA" id="ARBA00022452"/>
    </source>
</evidence>
<dbReference type="InterPro" id="IPR039426">
    <property type="entry name" value="TonB-dep_rcpt-like"/>
</dbReference>
<feature type="domain" description="TonB-dependent receptor plug" evidence="14">
    <location>
        <begin position="45"/>
        <end position="149"/>
    </location>
</feature>
<keyword evidence="10 11" id="KW-0998">Cell outer membrane</keyword>
<evidence type="ECO:0000256" key="12">
    <source>
        <dbReference type="RuleBase" id="RU003357"/>
    </source>
</evidence>
<dbReference type="Proteomes" id="UP000462362">
    <property type="component" value="Unassembled WGS sequence"/>
</dbReference>
<sequence length="694" mass="77015">MTTKLTFKLSAAAALTLCALAVQAEESVQTSEVTVTAGRVEQQLLEVPMAVTVVTNQEIQESSARNVGELLEDIPGVMVNNAGSQGLKRVSIRGEDTFRTLTLIDGQKISEQKSMSGASILIDPNSIERIEVIKGPASVLYGSDALGGVVNIITKKGSKKPFEAEGSVAWNGAGHGWAETISLGGTYKGLNYHLDAGYQSHGNIKTPLGYQKGTDFRQKNASAFLSYDFNEHFTAGLRADTFDSDINSSSWEYEQDPNSEFFVRIPKWKRDKVALFAEGKNLNEYLTRLRWDGYWQKNHKNMRNYVSQPQGPMKVVTDSHADNRIKSYGTSLQADWQLGESNFLITGYEFVQDQLEADTLAKTTMAPMLNTVTNRYVKGKETTNAIFASMETTLPMDFTLNYGVRYTWVDSKLSKAVGVKNGYAGMGRVKYVNATDDKVGKVGSDKNSRPVFNLSLNWTGMPDTSLRAGWSQGFRVPNLQEKYLINSMGGGTTFGNADLKPEKSNNFEVGARYAGNALEADFALFYNLADDYISSVHISKTEYTYLNADKAKTFGAELSVNFKPTDHIFPYASMTWLRRKTEWGSGVSTYDSGVAGFTARYGVKTEFDVFNGRWNTDTYLRSKTASKSYSPSSNETTRVAGYTTLNFATTYHFGPQKRYMVSAEAINITNQLYSYGDSIYEPGRHFNFKLSAKY</sequence>
<evidence type="ECO:0000259" key="13">
    <source>
        <dbReference type="Pfam" id="PF00593"/>
    </source>
</evidence>
<evidence type="ECO:0000256" key="9">
    <source>
        <dbReference type="ARBA" id="ARBA00023170"/>
    </source>
</evidence>
<dbReference type="PANTHER" id="PTHR30069">
    <property type="entry name" value="TONB-DEPENDENT OUTER MEMBRANE RECEPTOR"/>
    <property type="match status" value="1"/>
</dbReference>
<dbReference type="AlphaFoldDB" id="A0A6L6N7H7"/>
<evidence type="ECO:0000313" key="16">
    <source>
        <dbReference type="Proteomes" id="UP000462362"/>
    </source>
</evidence>
<dbReference type="Pfam" id="PF00593">
    <property type="entry name" value="TonB_dep_Rec_b-barrel"/>
    <property type="match status" value="1"/>
</dbReference>
<name>A0A6L6N7H7_9BURK</name>
<comment type="similarity">
    <text evidence="2 11 12">Belongs to the TonB-dependent receptor family.</text>
</comment>
<dbReference type="Pfam" id="PF07715">
    <property type="entry name" value="Plug"/>
    <property type="match status" value="1"/>
</dbReference>
<feature type="domain" description="TonB-dependent receptor-like beta-barrel" evidence="13">
    <location>
        <begin position="287"/>
        <end position="668"/>
    </location>
</feature>
<dbReference type="CDD" id="cd01347">
    <property type="entry name" value="ligand_gated_channel"/>
    <property type="match status" value="1"/>
</dbReference>
<keyword evidence="5 11" id="KW-0812">Transmembrane</keyword>
<dbReference type="SUPFAM" id="SSF56935">
    <property type="entry name" value="Porins"/>
    <property type="match status" value="1"/>
</dbReference>
<dbReference type="GO" id="GO:0015344">
    <property type="term" value="F:siderophore uptake transmembrane transporter activity"/>
    <property type="evidence" value="ECO:0007669"/>
    <property type="project" value="TreeGrafter"/>
</dbReference>
<dbReference type="InterPro" id="IPR012910">
    <property type="entry name" value="Plug_dom"/>
</dbReference>
<dbReference type="Gene3D" id="2.40.170.20">
    <property type="entry name" value="TonB-dependent receptor, beta-barrel domain"/>
    <property type="match status" value="1"/>
</dbReference>
<dbReference type="GO" id="GO:0044718">
    <property type="term" value="P:siderophore transmembrane transport"/>
    <property type="evidence" value="ECO:0007669"/>
    <property type="project" value="TreeGrafter"/>
</dbReference>
<proteinExistence type="inferred from homology"/>
<dbReference type="RefSeq" id="WP_155169739.1">
    <property type="nucleotide sequence ID" value="NZ_WNCA01000021.1"/>
</dbReference>
<evidence type="ECO:0000256" key="1">
    <source>
        <dbReference type="ARBA" id="ARBA00004571"/>
    </source>
</evidence>
<dbReference type="EMBL" id="WNCL01000011">
    <property type="protein sequence ID" value="MTU42998.1"/>
    <property type="molecule type" value="Genomic_DNA"/>
</dbReference>
<evidence type="ECO:0000256" key="10">
    <source>
        <dbReference type="ARBA" id="ARBA00023237"/>
    </source>
</evidence>
<evidence type="ECO:0000256" key="11">
    <source>
        <dbReference type="PROSITE-ProRule" id="PRU01360"/>
    </source>
</evidence>
<evidence type="ECO:0000256" key="2">
    <source>
        <dbReference type="ARBA" id="ARBA00009810"/>
    </source>
</evidence>
<reference evidence="15 16" key="1">
    <citation type="journal article" date="2019" name="Nat. Med.">
        <title>A library of human gut bacterial isolates paired with longitudinal multiomics data enables mechanistic microbiome research.</title>
        <authorList>
            <person name="Poyet M."/>
            <person name="Groussin M."/>
            <person name="Gibbons S.M."/>
            <person name="Avila-Pacheco J."/>
            <person name="Jiang X."/>
            <person name="Kearney S.M."/>
            <person name="Perrotta A.R."/>
            <person name="Berdy B."/>
            <person name="Zhao S."/>
            <person name="Lieberman T.D."/>
            <person name="Swanson P.K."/>
            <person name="Smith M."/>
            <person name="Roesemann S."/>
            <person name="Alexander J.E."/>
            <person name="Rich S.A."/>
            <person name="Livny J."/>
            <person name="Vlamakis H."/>
            <person name="Clish C."/>
            <person name="Bullock K."/>
            <person name="Deik A."/>
            <person name="Scott J."/>
            <person name="Pierce K.A."/>
            <person name="Xavier R.J."/>
            <person name="Alm E.J."/>
        </authorList>
    </citation>
    <scope>NUCLEOTIDE SEQUENCE [LARGE SCALE GENOMIC DNA]</scope>
    <source>
        <strain evidence="15 16">BIOML-A2</strain>
    </source>
</reference>
<evidence type="ECO:0000313" key="15">
    <source>
        <dbReference type="EMBL" id="MTU42998.1"/>
    </source>
</evidence>
<evidence type="ECO:0000256" key="5">
    <source>
        <dbReference type="ARBA" id="ARBA00022692"/>
    </source>
</evidence>
<keyword evidence="6" id="KW-0732">Signal</keyword>
<evidence type="ECO:0000256" key="6">
    <source>
        <dbReference type="ARBA" id="ARBA00022729"/>
    </source>
</evidence>
<keyword evidence="3 11" id="KW-0813">Transport</keyword>
<dbReference type="Gene3D" id="2.170.130.10">
    <property type="entry name" value="TonB-dependent receptor, plug domain"/>
    <property type="match status" value="1"/>
</dbReference>
<evidence type="ECO:0000256" key="8">
    <source>
        <dbReference type="ARBA" id="ARBA00023136"/>
    </source>
</evidence>
<evidence type="ECO:0000259" key="14">
    <source>
        <dbReference type="Pfam" id="PF07715"/>
    </source>
</evidence>
<keyword evidence="8 11" id="KW-0472">Membrane</keyword>
<dbReference type="PROSITE" id="PS52016">
    <property type="entry name" value="TONB_DEPENDENT_REC_3"/>
    <property type="match status" value="1"/>
</dbReference>
<dbReference type="GO" id="GO:0009279">
    <property type="term" value="C:cell outer membrane"/>
    <property type="evidence" value="ECO:0007669"/>
    <property type="project" value="UniProtKB-SubCell"/>
</dbReference>
<evidence type="ECO:0000256" key="3">
    <source>
        <dbReference type="ARBA" id="ARBA00022448"/>
    </source>
</evidence>
<dbReference type="InterPro" id="IPR037066">
    <property type="entry name" value="Plug_dom_sf"/>
</dbReference>